<dbReference type="GO" id="GO:0005739">
    <property type="term" value="C:mitochondrion"/>
    <property type="evidence" value="ECO:0007669"/>
    <property type="project" value="TreeGrafter"/>
</dbReference>
<dbReference type="AlphaFoldDB" id="A0A371I8C2"/>
<accession>A0A371I8C2</accession>
<feature type="non-terminal residue" evidence="1">
    <location>
        <position position="268"/>
    </location>
</feature>
<proteinExistence type="predicted"/>
<reference evidence="1" key="1">
    <citation type="submission" date="2018-05" db="EMBL/GenBank/DDBJ databases">
        <title>Draft genome of Mucuna pruriens seed.</title>
        <authorList>
            <person name="Nnadi N.E."/>
            <person name="Vos R."/>
            <person name="Hasami M.H."/>
            <person name="Devisetty U.K."/>
            <person name="Aguiy J.C."/>
        </authorList>
    </citation>
    <scope>NUCLEOTIDE SEQUENCE [LARGE SCALE GENOMIC DNA]</scope>
    <source>
        <strain evidence="1">JCA_2017</strain>
    </source>
</reference>
<dbReference type="EMBL" id="QJKJ01000672">
    <property type="protein sequence ID" value="RDY11279.1"/>
    <property type="molecule type" value="Genomic_DNA"/>
</dbReference>
<dbReference type="PANTHER" id="PTHR33156">
    <property type="entry name" value="OS02G0230000 PROTEIN"/>
    <property type="match status" value="1"/>
</dbReference>
<dbReference type="PANTHER" id="PTHR33156:SF60">
    <property type="entry name" value="PROTEIN NUCLEAR FUSION DEFECTIVE 6, CHLOROPLASTIC_MITOCHONDRIAL-LIKE"/>
    <property type="match status" value="1"/>
</dbReference>
<evidence type="ECO:0000313" key="1">
    <source>
        <dbReference type="EMBL" id="RDY11279.1"/>
    </source>
</evidence>
<dbReference type="STRING" id="157652.A0A371I8C2"/>
<name>A0A371I8C2_MUCPR</name>
<comment type="caution">
    <text evidence="1">The sequence shown here is derived from an EMBL/GenBank/DDBJ whole genome shotgun (WGS) entry which is preliminary data.</text>
</comment>
<evidence type="ECO:0000313" key="2">
    <source>
        <dbReference type="Proteomes" id="UP000257109"/>
    </source>
</evidence>
<organism evidence="1 2">
    <name type="scientific">Mucuna pruriens</name>
    <name type="common">Velvet bean</name>
    <name type="synonym">Dolichos pruriens</name>
    <dbReference type="NCBI Taxonomy" id="157652"/>
    <lineage>
        <taxon>Eukaryota</taxon>
        <taxon>Viridiplantae</taxon>
        <taxon>Streptophyta</taxon>
        <taxon>Embryophyta</taxon>
        <taxon>Tracheophyta</taxon>
        <taxon>Spermatophyta</taxon>
        <taxon>Magnoliopsida</taxon>
        <taxon>eudicotyledons</taxon>
        <taxon>Gunneridae</taxon>
        <taxon>Pentapetalae</taxon>
        <taxon>rosids</taxon>
        <taxon>fabids</taxon>
        <taxon>Fabales</taxon>
        <taxon>Fabaceae</taxon>
        <taxon>Papilionoideae</taxon>
        <taxon>50 kb inversion clade</taxon>
        <taxon>NPAAA clade</taxon>
        <taxon>indigoferoid/millettioid clade</taxon>
        <taxon>Phaseoleae</taxon>
        <taxon>Mucuna</taxon>
    </lineage>
</organism>
<sequence>MGSANSNGLLILLKLGRLHTLGREPTVLCKTLRRFQTIPITKMASAAARSIFRSCSAGRSAFRVASEAKPVRSPFRLASNRPVSQSQSTLRFPVELSSCVESMMPYHTATASALMNSMLSISSRTCAWLPEGTVNCGDTFGKFKCVYLASLGFLDVLSTINFRIAMMMFDEGEEDSSKLLRKMMMYEKIFILNRLGMLNECKIGVCSEISEIPIQRCLTNHKSVNSLKSNSGLQNHACHFHFQNLSAFDIRRDLPPVVLRIVLSFLVK</sequence>
<dbReference type="InterPro" id="IPR043459">
    <property type="entry name" value="NFD6/NOXY2-like"/>
</dbReference>
<protein>
    <submittedName>
        <fullName evidence="1">Protein NUCLEAR FUSION DEFECTIVE 6, chloroplastic/mitochondrial</fullName>
    </submittedName>
</protein>
<feature type="non-terminal residue" evidence="1">
    <location>
        <position position="1"/>
    </location>
</feature>
<dbReference type="Proteomes" id="UP000257109">
    <property type="component" value="Unassembled WGS sequence"/>
</dbReference>
<dbReference type="OrthoDB" id="736963at2759"/>
<keyword evidence="2" id="KW-1185">Reference proteome</keyword>
<gene>
    <name evidence="1" type="primary">NFD6</name>
    <name evidence="1" type="ORF">CR513_04092</name>
</gene>